<dbReference type="OrthoDB" id="418320at2759"/>
<comment type="caution">
    <text evidence="3">The sequence shown here is derived from an EMBL/GenBank/DDBJ whole genome shotgun (WGS) entry which is preliminary data.</text>
</comment>
<name>A0A1Q9D1S8_SYMMI</name>
<dbReference type="AlphaFoldDB" id="A0A1Q9D1S8"/>
<evidence type="ECO:0000313" key="4">
    <source>
        <dbReference type="Proteomes" id="UP000186817"/>
    </source>
</evidence>
<dbReference type="Proteomes" id="UP000186817">
    <property type="component" value="Unassembled WGS sequence"/>
</dbReference>
<sequence length="439" mass="47721">MATKADKDPIARVCDYTSVRADRARQLRETSRILQPIRSTCAVTGSGHPESEAQERGAHGTRFGDGWHAWLTYGSPDSAMAACSVSNGIGTGASACARAPAFFGLLAIQHHDRGGAGTFAALSCSGFLDIPFRKQRRMNGGLGNGADKDAIGGPVQQASRDGVGPDRGAGRQGEKDKDPAKWRRPASKGGAQSSNAPPPRRRFQPKRSSEKSLEGLCWMMGKILLQHEGQMGIERSEHNLIMLFSRDGTDGTVHHTVPAEELGLSLRACLFSTLLEELLLSQDASDALVCEVRDHWETWPLDLAVPSCAFACDLNRFCLRDHFPIKDERILQEGYVYFYQRYASAIDLVEALVNCQGKVELDIERPTAIEVEVTRRGRKLGLMVAPSKLNLGLVVRGIEDSGAIARQTRTDGVDYVKASDRLVAIDGHFLTPSALVEGP</sequence>
<feature type="domain" description="PDZ" evidence="2">
    <location>
        <begin position="368"/>
        <end position="439"/>
    </location>
</feature>
<protein>
    <recommendedName>
        <fullName evidence="2">PDZ domain-containing protein</fullName>
    </recommendedName>
</protein>
<keyword evidence="4" id="KW-1185">Reference proteome</keyword>
<dbReference type="EMBL" id="LSRX01000776">
    <property type="protein sequence ID" value="OLP89131.1"/>
    <property type="molecule type" value="Genomic_DNA"/>
</dbReference>
<dbReference type="InterPro" id="IPR001478">
    <property type="entry name" value="PDZ"/>
</dbReference>
<evidence type="ECO:0000313" key="3">
    <source>
        <dbReference type="EMBL" id="OLP89131.1"/>
    </source>
</evidence>
<dbReference type="PROSITE" id="PS50106">
    <property type="entry name" value="PDZ"/>
    <property type="match status" value="1"/>
</dbReference>
<gene>
    <name evidence="3" type="ORF">AK812_SmicGene29432</name>
</gene>
<feature type="region of interest" description="Disordered" evidence="1">
    <location>
        <begin position="139"/>
        <end position="208"/>
    </location>
</feature>
<reference evidence="3 4" key="1">
    <citation type="submission" date="2016-02" db="EMBL/GenBank/DDBJ databases">
        <title>Genome analysis of coral dinoflagellate symbionts highlights evolutionary adaptations to a symbiotic lifestyle.</title>
        <authorList>
            <person name="Aranda M."/>
            <person name="Li Y."/>
            <person name="Liew Y.J."/>
            <person name="Baumgarten S."/>
            <person name="Simakov O."/>
            <person name="Wilson M."/>
            <person name="Piel J."/>
            <person name="Ashoor H."/>
            <person name="Bougouffa S."/>
            <person name="Bajic V.B."/>
            <person name="Ryu T."/>
            <person name="Ravasi T."/>
            <person name="Bayer T."/>
            <person name="Micklem G."/>
            <person name="Kim H."/>
            <person name="Bhak J."/>
            <person name="Lajeunesse T.C."/>
            <person name="Voolstra C.R."/>
        </authorList>
    </citation>
    <scope>NUCLEOTIDE SEQUENCE [LARGE SCALE GENOMIC DNA]</scope>
    <source>
        <strain evidence="3 4">CCMP2467</strain>
    </source>
</reference>
<feature type="compositionally biased region" description="Basic and acidic residues" evidence="1">
    <location>
        <begin position="168"/>
        <end position="181"/>
    </location>
</feature>
<accession>A0A1Q9D1S8</accession>
<organism evidence="3 4">
    <name type="scientific">Symbiodinium microadriaticum</name>
    <name type="common">Dinoflagellate</name>
    <name type="synonym">Zooxanthella microadriatica</name>
    <dbReference type="NCBI Taxonomy" id="2951"/>
    <lineage>
        <taxon>Eukaryota</taxon>
        <taxon>Sar</taxon>
        <taxon>Alveolata</taxon>
        <taxon>Dinophyceae</taxon>
        <taxon>Suessiales</taxon>
        <taxon>Symbiodiniaceae</taxon>
        <taxon>Symbiodinium</taxon>
    </lineage>
</organism>
<evidence type="ECO:0000256" key="1">
    <source>
        <dbReference type="SAM" id="MobiDB-lite"/>
    </source>
</evidence>
<evidence type="ECO:0000259" key="2">
    <source>
        <dbReference type="PROSITE" id="PS50106"/>
    </source>
</evidence>
<proteinExistence type="predicted"/>